<feature type="compositionally biased region" description="Basic and acidic residues" evidence="1">
    <location>
        <begin position="31"/>
        <end position="47"/>
    </location>
</feature>
<feature type="region of interest" description="Disordered" evidence="1">
    <location>
        <begin position="21"/>
        <end position="47"/>
    </location>
</feature>
<evidence type="ECO:0000313" key="3">
    <source>
        <dbReference type="Proteomes" id="UP000735302"/>
    </source>
</evidence>
<proteinExistence type="predicted"/>
<accession>A0AAV4BNQ1</accession>
<keyword evidence="3" id="KW-1185">Reference proteome</keyword>
<comment type="caution">
    <text evidence="2">The sequence shown here is derived from an EMBL/GenBank/DDBJ whole genome shotgun (WGS) entry which is preliminary data.</text>
</comment>
<dbReference type="EMBL" id="BLXT01005247">
    <property type="protein sequence ID" value="GFO20992.1"/>
    <property type="molecule type" value="Genomic_DNA"/>
</dbReference>
<organism evidence="2 3">
    <name type="scientific">Plakobranchus ocellatus</name>
    <dbReference type="NCBI Taxonomy" id="259542"/>
    <lineage>
        <taxon>Eukaryota</taxon>
        <taxon>Metazoa</taxon>
        <taxon>Spiralia</taxon>
        <taxon>Lophotrochozoa</taxon>
        <taxon>Mollusca</taxon>
        <taxon>Gastropoda</taxon>
        <taxon>Heterobranchia</taxon>
        <taxon>Euthyneura</taxon>
        <taxon>Panpulmonata</taxon>
        <taxon>Sacoglossa</taxon>
        <taxon>Placobranchoidea</taxon>
        <taxon>Plakobranchidae</taxon>
        <taxon>Plakobranchus</taxon>
    </lineage>
</organism>
<protein>
    <submittedName>
        <fullName evidence="2">Uncharacterized protein</fullName>
    </submittedName>
</protein>
<sequence length="116" mass="13050">MQNRLRGCFVNSHSTTRSYLAYGASEGSGTRTRDKGSEEMESEGKRESGDGVFFYTAIEVGKLLILNRPVWRRSQTDAACLMRADDTHSTVKISYHTSCPRPIGRIFYPMSHPLTN</sequence>
<dbReference type="Proteomes" id="UP000735302">
    <property type="component" value="Unassembled WGS sequence"/>
</dbReference>
<reference evidence="2 3" key="1">
    <citation type="journal article" date="2021" name="Elife">
        <title>Chloroplast acquisition without the gene transfer in kleptoplastic sea slugs, Plakobranchus ocellatus.</title>
        <authorList>
            <person name="Maeda T."/>
            <person name="Takahashi S."/>
            <person name="Yoshida T."/>
            <person name="Shimamura S."/>
            <person name="Takaki Y."/>
            <person name="Nagai Y."/>
            <person name="Toyoda A."/>
            <person name="Suzuki Y."/>
            <person name="Arimoto A."/>
            <person name="Ishii H."/>
            <person name="Satoh N."/>
            <person name="Nishiyama T."/>
            <person name="Hasebe M."/>
            <person name="Maruyama T."/>
            <person name="Minagawa J."/>
            <person name="Obokata J."/>
            <person name="Shigenobu S."/>
        </authorList>
    </citation>
    <scope>NUCLEOTIDE SEQUENCE [LARGE SCALE GENOMIC DNA]</scope>
</reference>
<evidence type="ECO:0000313" key="2">
    <source>
        <dbReference type="EMBL" id="GFO20992.1"/>
    </source>
</evidence>
<dbReference type="AlphaFoldDB" id="A0AAV4BNQ1"/>
<evidence type="ECO:0000256" key="1">
    <source>
        <dbReference type="SAM" id="MobiDB-lite"/>
    </source>
</evidence>
<gene>
    <name evidence="2" type="ORF">PoB_004749700</name>
</gene>
<name>A0AAV4BNQ1_9GAST</name>